<evidence type="ECO:0000256" key="2">
    <source>
        <dbReference type="ARBA" id="ARBA00012438"/>
    </source>
</evidence>
<evidence type="ECO:0000256" key="6">
    <source>
        <dbReference type="ARBA" id="ARBA00022777"/>
    </source>
</evidence>
<sequence>MTENLKARISARRLTKSLALWLIGALTVAMLPLGLISVSQTSNVLHETERLSGVALMDRTQRASSRTQALIQEAFGAARTVAAANVLFEGGGVSCDSVLARLVKDSPTYLFAGFVDTEGQITCSSTGERRRILDESYFLNLLRDPQPRVDTRLSVALRGARVVRVSVPLYEASELRGFVVISIPYAAAYYTLDDGGAEVDLLVFDREGEFLTAEAAKREDGTDVGRLEHSARPESFEEVLPRDSTLDRLAAEGRQSFRGTNRLGEIRDFAVVPVIDDRIFVMGSWAPGRNSLAPTAGRTMALYFPILMWGAGIVVAYFAVHRLVIRHIKRLQGWMRLYASGHTDFAHARLDHAPHELEVVAEAFRSMTRRLAEQDRALEEDLAEKTILLKEVHHRVKNNLQLITSIMNMQIRNAHSAEARRLLKRVQDRVMALAAIHRYLYMARKLSMVRADRLLDDIIRQLVVVGDIDGTDKSVKIATQFSPVEVNPDQSVPLSLLATEAAINAVKYCRPPPSGGPAWITMALQTLDDGRVCLSVVNSRNEDPEPKAEPGDPESSGMGRQLISSFATQLDAEFEAHSDPDRYELHLTFRPLPASAEEEEEPETEEAAE</sequence>
<name>A0A4V3GUR4_9RHOB</name>
<dbReference type="InterPro" id="IPR011495">
    <property type="entry name" value="Sig_transdc_His_kin_sub2_dim/P"/>
</dbReference>
<keyword evidence="9" id="KW-0472">Membrane</keyword>
<dbReference type="EC" id="2.7.13.3" evidence="2"/>
<keyword evidence="5" id="KW-0547">Nucleotide-binding</keyword>
<gene>
    <name evidence="11" type="ORF">EV657_10434</name>
</gene>
<keyword evidence="9" id="KW-0812">Transmembrane</keyword>
<feature type="compositionally biased region" description="Acidic residues" evidence="8">
    <location>
        <begin position="596"/>
        <end position="609"/>
    </location>
</feature>
<feature type="compositionally biased region" description="Basic and acidic residues" evidence="8">
    <location>
        <begin position="540"/>
        <end position="550"/>
    </location>
</feature>
<comment type="catalytic activity">
    <reaction evidence="1">
        <text>ATP + protein L-histidine = ADP + protein N-phospho-L-histidine.</text>
        <dbReference type="EC" id="2.7.13.3"/>
    </reaction>
</comment>
<keyword evidence="9" id="KW-1133">Transmembrane helix</keyword>
<evidence type="ECO:0000259" key="10">
    <source>
        <dbReference type="Pfam" id="PF07568"/>
    </source>
</evidence>
<protein>
    <recommendedName>
        <fullName evidence="2">histidine kinase</fullName>
        <ecNumber evidence="2">2.7.13.3</ecNumber>
    </recommendedName>
</protein>
<dbReference type="EMBL" id="SOEB01000004">
    <property type="protein sequence ID" value="TDX31838.1"/>
    <property type="molecule type" value="Genomic_DNA"/>
</dbReference>
<organism evidence="11 12">
    <name type="scientific">Rhodovulum visakhapatnamense</name>
    <dbReference type="NCBI Taxonomy" id="364297"/>
    <lineage>
        <taxon>Bacteria</taxon>
        <taxon>Pseudomonadati</taxon>
        <taxon>Pseudomonadota</taxon>
        <taxon>Alphaproteobacteria</taxon>
        <taxon>Rhodobacterales</taxon>
        <taxon>Paracoccaceae</taxon>
        <taxon>Rhodovulum</taxon>
    </lineage>
</organism>
<evidence type="ECO:0000256" key="7">
    <source>
        <dbReference type="ARBA" id="ARBA00022840"/>
    </source>
</evidence>
<feature type="region of interest" description="Disordered" evidence="8">
    <location>
        <begin position="538"/>
        <end position="565"/>
    </location>
</feature>
<evidence type="ECO:0000256" key="1">
    <source>
        <dbReference type="ARBA" id="ARBA00000085"/>
    </source>
</evidence>
<dbReference type="InterPro" id="IPR036890">
    <property type="entry name" value="HATPase_C_sf"/>
</dbReference>
<feature type="region of interest" description="Disordered" evidence="8">
    <location>
        <begin position="590"/>
        <end position="609"/>
    </location>
</feature>
<accession>A0A4V3GUR4</accession>
<keyword evidence="7" id="KW-0067">ATP-binding</keyword>
<evidence type="ECO:0000256" key="5">
    <source>
        <dbReference type="ARBA" id="ARBA00022741"/>
    </source>
</evidence>
<proteinExistence type="predicted"/>
<dbReference type="Proteomes" id="UP000295484">
    <property type="component" value="Unassembled WGS sequence"/>
</dbReference>
<evidence type="ECO:0000256" key="8">
    <source>
        <dbReference type="SAM" id="MobiDB-lite"/>
    </source>
</evidence>
<dbReference type="GO" id="GO:0005524">
    <property type="term" value="F:ATP binding"/>
    <property type="evidence" value="ECO:0007669"/>
    <property type="project" value="UniProtKB-KW"/>
</dbReference>
<evidence type="ECO:0000313" key="12">
    <source>
        <dbReference type="Proteomes" id="UP000295484"/>
    </source>
</evidence>
<dbReference type="GO" id="GO:0004673">
    <property type="term" value="F:protein histidine kinase activity"/>
    <property type="evidence" value="ECO:0007669"/>
    <property type="project" value="UniProtKB-EC"/>
</dbReference>
<evidence type="ECO:0000313" key="11">
    <source>
        <dbReference type="EMBL" id="TDX31838.1"/>
    </source>
</evidence>
<reference evidence="11 12" key="1">
    <citation type="submission" date="2019-03" db="EMBL/GenBank/DDBJ databases">
        <title>Genomic Encyclopedia of Type Strains, Phase IV (KMG-IV): sequencing the most valuable type-strain genomes for metagenomic binning, comparative biology and taxonomic classification.</title>
        <authorList>
            <person name="Goeker M."/>
        </authorList>
    </citation>
    <scope>NUCLEOTIDE SEQUENCE [LARGE SCALE GENOMIC DNA]</scope>
    <source>
        <strain evidence="11 12">JA181</strain>
    </source>
</reference>
<dbReference type="Pfam" id="PF07568">
    <property type="entry name" value="HisKA_2"/>
    <property type="match status" value="1"/>
</dbReference>
<dbReference type="PANTHER" id="PTHR41523">
    <property type="entry name" value="TWO-COMPONENT SYSTEM SENSOR PROTEIN"/>
    <property type="match status" value="1"/>
</dbReference>
<feature type="domain" description="Signal transduction histidine kinase subgroup 2 dimerisation and phosphoacceptor" evidence="10">
    <location>
        <begin position="391"/>
        <end position="463"/>
    </location>
</feature>
<keyword evidence="3" id="KW-0597">Phosphoprotein</keyword>
<feature type="transmembrane region" description="Helical" evidence="9">
    <location>
        <begin position="18"/>
        <end position="38"/>
    </location>
</feature>
<evidence type="ECO:0000256" key="3">
    <source>
        <dbReference type="ARBA" id="ARBA00022553"/>
    </source>
</evidence>
<evidence type="ECO:0000256" key="9">
    <source>
        <dbReference type="SAM" id="Phobius"/>
    </source>
</evidence>
<dbReference type="RefSeq" id="WP_134077285.1">
    <property type="nucleotide sequence ID" value="NZ_SOEB01000004.1"/>
</dbReference>
<evidence type="ECO:0000256" key="4">
    <source>
        <dbReference type="ARBA" id="ARBA00022679"/>
    </source>
</evidence>
<dbReference type="PANTHER" id="PTHR41523:SF8">
    <property type="entry name" value="ETHYLENE RESPONSE SENSOR PROTEIN"/>
    <property type="match status" value="1"/>
</dbReference>
<dbReference type="CDD" id="cd18773">
    <property type="entry name" value="PDC1_HK_sensor"/>
    <property type="match status" value="1"/>
</dbReference>
<dbReference type="Gene3D" id="3.30.450.20">
    <property type="entry name" value="PAS domain"/>
    <property type="match status" value="2"/>
</dbReference>
<dbReference type="Gene3D" id="3.30.565.10">
    <property type="entry name" value="Histidine kinase-like ATPase, C-terminal domain"/>
    <property type="match status" value="1"/>
</dbReference>
<keyword evidence="4" id="KW-0808">Transferase</keyword>
<keyword evidence="6 11" id="KW-0418">Kinase</keyword>
<feature type="transmembrane region" description="Helical" evidence="9">
    <location>
        <begin position="300"/>
        <end position="320"/>
    </location>
</feature>
<comment type="caution">
    <text evidence="11">The sequence shown here is derived from an EMBL/GenBank/DDBJ whole genome shotgun (WGS) entry which is preliminary data.</text>
</comment>
<dbReference type="AlphaFoldDB" id="A0A4V3GUR4"/>